<dbReference type="InterPro" id="IPR020843">
    <property type="entry name" value="ER"/>
</dbReference>
<dbReference type="Pfam" id="PF08240">
    <property type="entry name" value="ADH_N"/>
    <property type="match status" value="1"/>
</dbReference>
<feature type="domain" description="Enoyl reductase (ER)" evidence="6">
    <location>
        <begin position="20"/>
        <end position="364"/>
    </location>
</feature>
<protein>
    <recommendedName>
        <fullName evidence="6">Enoyl reductase (ER) domain-containing protein</fullName>
    </recommendedName>
</protein>
<reference evidence="8" key="3">
    <citation type="submission" date="2025-08" db="UniProtKB">
        <authorList>
            <consortium name="RefSeq"/>
        </authorList>
    </citation>
    <scope>IDENTIFICATION</scope>
    <source>
        <strain evidence="8">NI907</strain>
    </source>
</reference>
<comment type="cofactor">
    <cofactor evidence="1">
        <name>Zn(2+)</name>
        <dbReference type="ChEBI" id="CHEBI:29105"/>
    </cofactor>
</comment>
<comment type="similarity">
    <text evidence="2">Belongs to the zinc-containing alcohol dehydrogenase family.</text>
</comment>
<sequence>MMAPKDVPHNMKAAQISEYGKPYCITSKPVPTIRPHELLVRIHAAGFCHSDLQVLHGQFKSPLGMIPSHEPAGVIVQVGDRALGSWQVGDRVGVLNFKNACGTCRGCGLSKRTLQEPDQGGLDPRFCDRRETAGFQHDGAFAEYMVADPATTVKLPDALSLEQAAPLMCAGATVWGSLEKVTSHLTRGDVVGIVGIGGLGHLGVQFAAAKGFRVVAVDSRATGRQLAMEVRDTLKPFLVVDSSMPEEAEAQILQLTNGEGLAAAIVCTDSLAANSWALKMLRIGGFLGVLGLPPEDWRFDSSALVFRELTVRGSYVVSKASTQRMIDLVESAGVRSHVTAVSFDKIPDIVKMYQTTSMKGRLVVKVVEE</sequence>
<reference evidence="7 8" key="1">
    <citation type="journal article" date="2019" name="Mol. Biol. Evol.">
        <title>Blast fungal genomes show frequent chromosomal changes, gene gains and losses, and effector gene turnover.</title>
        <authorList>
            <person name="Gomez Luciano L.B."/>
            <person name="Jason Tsai I."/>
            <person name="Chuma I."/>
            <person name="Tosa Y."/>
            <person name="Chen Y.H."/>
            <person name="Li J.Y."/>
            <person name="Li M.Y."/>
            <person name="Jade Lu M.Y."/>
            <person name="Nakayashiki H."/>
            <person name="Li W.H."/>
        </authorList>
    </citation>
    <scope>NUCLEOTIDE SEQUENCE [LARGE SCALE GENOMIC DNA]</scope>
    <source>
        <strain evidence="7 8">NI907</strain>
    </source>
</reference>
<dbReference type="SUPFAM" id="SSF51735">
    <property type="entry name" value="NAD(P)-binding Rossmann-fold domains"/>
    <property type="match status" value="1"/>
</dbReference>
<gene>
    <name evidence="8" type="ORF">PgNI_11246</name>
</gene>
<dbReference type="PANTHER" id="PTHR42940">
    <property type="entry name" value="ALCOHOL DEHYDROGENASE 1-RELATED"/>
    <property type="match status" value="1"/>
</dbReference>
<dbReference type="InterPro" id="IPR036291">
    <property type="entry name" value="NAD(P)-bd_dom_sf"/>
</dbReference>
<dbReference type="Gene3D" id="3.90.180.10">
    <property type="entry name" value="Medium-chain alcohol dehydrogenases, catalytic domain"/>
    <property type="match status" value="1"/>
</dbReference>
<evidence type="ECO:0000256" key="1">
    <source>
        <dbReference type="ARBA" id="ARBA00001947"/>
    </source>
</evidence>
<dbReference type="KEGG" id="pgri:PgNI_11246"/>
<dbReference type="Gene3D" id="3.40.50.720">
    <property type="entry name" value="NAD(P)-binding Rossmann-like Domain"/>
    <property type="match status" value="1"/>
</dbReference>
<evidence type="ECO:0000313" key="8">
    <source>
        <dbReference type="RefSeq" id="XP_030976994.1"/>
    </source>
</evidence>
<name>A0A6P8AQ27_PYRGI</name>
<dbReference type="InterPro" id="IPR013149">
    <property type="entry name" value="ADH-like_C"/>
</dbReference>
<dbReference type="RefSeq" id="XP_030976994.1">
    <property type="nucleotide sequence ID" value="XM_031131217.1"/>
</dbReference>
<accession>A0A6P8AQ27</accession>
<dbReference type="SUPFAM" id="SSF50129">
    <property type="entry name" value="GroES-like"/>
    <property type="match status" value="1"/>
</dbReference>
<keyword evidence="7" id="KW-1185">Reference proteome</keyword>
<dbReference type="Proteomes" id="UP000515153">
    <property type="component" value="Chromosome VI"/>
</dbReference>
<evidence type="ECO:0000313" key="7">
    <source>
        <dbReference type="Proteomes" id="UP000515153"/>
    </source>
</evidence>
<evidence type="ECO:0000256" key="2">
    <source>
        <dbReference type="ARBA" id="ARBA00008072"/>
    </source>
</evidence>
<dbReference type="GeneID" id="41966122"/>
<evidence type="ECO:0000256" key="5">
    <source>
        <dbReference type="ARBA" id="ARBA00023002"/>
    </source>
</evidence>
<organism evidence="7 8">
    <name type="scientific">Pyricularia grisea</name>
    <name type="common">Crabgrass-specific blast fungus</name>
    <name type="synonym">Magnaporthe grisea</name>
    <dbReference type="NCBI Taxonomy" id="148305"/>
    <lineage>
        <taxon>Eukaryota</taxon>
        <taxon>Fungi</taxon>
        <taxon>Dikarya</taxon>
        <taxon>Ascomycota</taxon>
        <taxon>Pezizomycotina</taxon>
        <taxon>Sordariomycetes</taxon>
        <taxon>Sordariomycetidae</taxon>
        <taxon>Magnaporthales</taxon>
        <taxon>Pyriculariaceae</taxon>
        <taxon>Pyricularia</taxon>
    </lineage>
</organism>
<dbReference type="GO" id="GO:0046872">
    <property type="term" value="F:metal ion binding"/>
    <property type="evidence" value="ECO:0007669"/>
    <property type="project" value="UniProtKB-KW"/>
</dbReference>
<keyword evidence="4" id="KW-0862">Zinc</keyword>
<dbReference type="InterPro" id="IPR011032">
    <property type="entry name" value="GroES-like_sf"/>
</dbReference>
<dbReference type="Pfam" id="PF00107">
    <property type="entry name" value="ADH_zinc_N"/>
    <property type="match status" value="1"/>
</dbReference>
<evidence type="ECO:0000259" key="6">
    <source>
        <dbReference type="SMART" id="SM00829"/>
    </source>
</evidence>
<evidence type="ECO:0000256" key="3">
    <source>
        <dbReference type="ARBA" id="ARBA00022723"/>
    </source>
</evidence>
<dbReference type="InterPro" id="IPR013154">
    <property type="entry name" value="ADH-like_N"/>
</dbReference>
<evidence type="ECO:0000256" key="4">
    <source>
        <dbReference type="ARBA" id="ARBA00022833"/>
    </source>
</evidence>
<dbReference type="AlphaFoldDB" id="A0A6P8AQ27"/>
<keyword evidence="5" id="KW-0560">Oxidoreductase</keyword>
<keyword evidence="3" id="KW-0479">Metal-binding</keyword>
<reference evidence="8" key="2">
    <citation type="submission" date="2019-10" db="EMBL/GenBank/DDBJ databases">
        <authorList>
            <consortium name="NCBI Genome Project"/>
        </authorList>
    </citation>
    <scope>NUCLEOTIDE SEQUENCE</scope>
    <source>
        <strain evidence="8">NI907</strain>
    </source>
</reference>
<dbReference type="SMART" id="SM00829">
    <property type="entry name" value="PKS_ER"/>
    <property type="match status" value="1"/>
</dbReference>
<dbReference type="GO" id="GO:0004022">
    <property type="term" value="F:alcohol dehydrogenase (NAD+) activity"/>
    <property type="evidence" value="ECO:0007669"/>
    <property type="project" value="TreeGrafter"/>
</dbReference>
<dbReference type="GO" id="GO:0005737">
    <property type="term" value="C:cytoplasm"/>
    <property type="evidence" value="ECO:0007669"/>
    <property type="project" value="TreeGrafter"/>
</dbReference>
<dbReference type="PANTHER" id="PTHR42940:SF8">
    <property type="entry name" value="VACUOLAR PROTEIN SORTING-ASSOCIATED PROTEIN 11"/>
    <property type="match status" value="1"/>
</dbReference>
<proteinExistence type="inferred from homology"/>